<evidence type="ECO:0000313" key="2">
    <source>
        <dbReference type="EMBL" id="GMN48514.1"/>
    </source>
</evidence>
<organism evidence="2 3">
    <name type="scientific">Ficus carica</name>
    <name type="common">Common fig</name>
    <dbReference type="NCBI Taxonomy" id="3494"/>
    <lineage>
        <taxon>Eukaryota</taxon>
        <taxon>Viridiplantae</taxon>
        <taxon>Streptophyta</taxon>
        <taxon>Embryophyta</taxon>
        <taxon>Tracheophyta</taxon>
        <taxon>Spermatophyta</taxon>
        <taxon>Magnoliopsida</taxon>
        <taxon>eudicotyledons</taxon>
        <taxon>Gunneridae</taxon>
        <taxon>Pentapetalae</taxon>
        <taxon>rosids</taxon>
        <taxon>fabids</taxon>
        <taxon>Rosales</taxon>
        <taxon>Moraceae</taxon>
        <taxon>Ficeae</taxon>
        <taxon>Ficus</taxon>
    </lineage>
</organism>
<name>A0AA88A9Q1_FICCA</name>
<feature type="region of interest" description="Disordered" evidence="1">
    <location>
        <begin position="1048"/>
        <end position="1078"/>
    </location>
</feature>
<dbReference type="AlphaFoldDB" id="A0AA88A9Q1"/>
<dbReference type="Proteomes" id="UP001187192">
    <property type="component" value="Unassembled WGS sequence"/>
</dbReference>
<accession>A0AA88A9Q1</accession>
<comment type="caution">
    <text evidence="2">The sequence shown here is derived from an EMBL/GenBank/DDBJ whole genome shotgun (WGS) entry which is preliminary data.</text>
</comment>
<feature type="region of interest" description="Disordered" evidence="1">
    <location>
        <begin position="236"/>
        <end position="264"/>
    </location>
</feature>
<feature type="compositionally biased region" description="Polar residues" evidence="1">
    <location>
        <begin position="668"/>
        <end position="683"/>
    </location>
</feature>
<feature type="region of interest" description="Disordered" evidence="1">
    <location>
        <begin position="712"/>
        <end position="731"/>
    </location>
</feature>
<evidence type="ECO:0000256" key="1">
    <source>
        <dbReference type="SAM" id="MobiDB-lite"/>
    </source>
</evidence>
<protein>
    <submittedName>
        <fullName evidence="2">Uncharacterized protein</fullName>
    </submittedName>
</protein>
<dbReference type="EMBL" id="BTGU01000028">
    <property type="protein sequence ID" value="GMN48514.1"/>
    <property type="molecule type" value="Genomic_DNA"/>
</dbReference>
<sequence>MCSNNEVEKDAFKEDCEPGSLLHFTSEKLQDEHVGHYPNASNEMGSAAYEVPQTVQQIEQPKFGELERLEDFSFYLTRSTSFAANDANIEDSIGRMDNGIDAKGSSKTANCDVVTSEVARGNLDYYLVEGGEDNTKDGDRRVTVNHAHENVEVLEAEDETDATCSDENVDHSNINNANKLDEENHPENKLYVDLSCGSPEASSRIGFELNVSPSLDERVSELHVCSAEFTTLSLGNGQEDNVKKSHELSEETNSESKHGEKDKEVEENLVMTEKTDVISEGQLGECEHHTVPAVSEEIITGDGGSSNEQDDASAIIQEYMEREAHADEFFKIKDSFASENDEGRMTGAAETEGYKCDATVEPGIDNVLSNSGKEEDKEARASSERTEMEEENDGPLLPLGGVATERVLLEHTIKVPKNYHTALDDVSVALSVNHEIEDPMMLTETVETVMHHDEVKFADPDSNIEVSGDLDRNASNASNNSLFRGARTTGGKKSIARMVGDSNSQVIMFKAETELDADEVPDNSDISDNTKLANIHENEIVSTEKEADDEFMSSGICSSNVEDGTQLVCEPLISPCKFADDGKWEEKSSIDIKLLADTPTGKTLTGMESECNAERDSVTKSKGIEMVTAERGMESECNADRDSVTKSKGIEMVTAERGIVSTAMDSPIQGNNELGTDQTGSGQRRNKSKEACWTEDVDYLDLNNVFSSNWRNSSKITPKQIGEPHLHNPENVELSSAAPKDTEKDVQRSAVSSVTASSRDEKNTLEIIDDFSLFTGFELNLFSEDGKQEELEKLLERKLEDNVMSETSEDMKKEDDPVVTIAEVSAEQCSHLENEMGSNVKNKFPVAFEDGCQEKGWEANLLESISGSANLTRKSNSKYLVPVTENVDVSFGASKDTADFGEVLLELHPEKGVQCSDVLSVIASPRDCMRLNLKEEKNTLESCDDFPLFTGLELNLFSEERKIEEIEKLHERNLEDQVISETSEDSKQAEVHVNSGVEAVAFGDGHQEKCNLLESMSGSANPPTRKSNTTFMVPLTPRSVQKLNAMKENIGTTKRDLVHSITAPHRSKRRPLGDLQKN</sequence>
<feature type="region of interest" description="Disordered" evidence="1">
    <location>
        <begin position="661"/>
        <end position="690"/>
    </location>
</feature>
<feature type="compositionally biased region" description="Low complexity" evidence="1">
    <location>
        <begin position="748"/>
        <end position="757"/>
    </location>
</feature>
<reference evidence="2" key="1">
    <citation type="submission" date="2023-07" db="EMBL/GenBank/DDBJ databases">
        <title>draft genome sequence of fig (Ficus carica).</title>
        <authorList>
            <person name="Takahashi T."/>
            <person name="Nishimura K."/>
        </authorList>
    </citation>
    <scope>NUCLEOTIDE SEQUENCE</scope>
</reference>
<feature type="region of interest" description="Disordered" evidence="1">
    <location>
        <begin position="362"/>
        <end position="399"/>
    </location>
</feature>
<feature type="region of interest" description="Disordered" evidence="1">
    <location>
        <begin position="736"/>
        <end position="759"/>
    </location>
</feature>
<evidence type="ECO:0000313" key="3">
    <source>
        <dbReference type="Proteomes" id="UP001187192"/>
    </source>
</evidence>
<keyword evidence="3" id="KW-1185">Reference proteome</keyword>
<feature type="compositionally biased region" description="Basic and acidic residues" evidence="1">
    <location>
        <begin position="372"/>
        <end position="386"/>
    </location>
</feature>
<feature type="compositionally biased region" description="Basic and acidic residues" evidence="1">
    <location>
        <begin position="240"/>
        <end position="264"/>
    </location>
</feature>
<proteinExistence type="predicted"/>
<gene>
    <name evidence="2" type="ORF">TIFTF001_017689</name>
</gene>